<dbReference type="InterPro" id="IPR050330">
    <property type="entry name" value="Bact_OuterMem_StrucFunc"/>
</dbReference>
<gene>
    <name evidence="7" type="ORF">QM524_01180</name>
</gene>
<name>A0ABT6Y2M5_9BACT</name>
<feature type="domain" description="OmpA-like" evidence="6">
    <location>
        <begin position="124"/>
        <end position="240"/>
    </location>
</feature>
<keyword evidence="5" id="KW-0732">Signal</keyword>
<evidence type="ECO:0000256" key="2">
    <source>
        <dbReference type="ARBA" id="ARBA00023136"/>
    </source>
</evidence>
<dbReference type="CDD" id="cd07185">
    <property type="entry name" value="OmpA_C-like"/>
    <property type="match status" value="1"/>
</dbReference>
<dbReference type="PROSITE" id="PS51123">
    <property type="entry name" value="OMPA_2"/>
    <property type="match status" value="1"/>
</dbReference>
<evidence type="ECO:0000256" key="1">
    <source>
        <dbReference type="ARBA" id="ARBA00004442"/>
    </source>
</evidence>
<evidence type="ECO:0000256" key="4">
    <source>
        <dbReference type="PROSITE-ProRule" id="PRU00473"/>
    </source>
</evidence>
<dbReference type="Gene3D" id="3.30.1330.60">
    <property type="entry name" value="OmpA-like domain"/>
    <property type="match status" value="1"/>
</dbReference>
<evidence type="ECO:0000256" key="5">
    <source>
        <dbReference type="SAM" id="SignalP"/>
    </source>
</evidence>
<dbReference type="InterPro" id="IPR006665">
    <property type="entry name" value="OmpA-like"/>
</dbReference>
<dbReference type="SUPFAM" id="SSF103088">
    <property type="entry name" value="OmpA-like"/>
    <property type="match status" value="1"/>
</dbReference>
<dbReference type="PROSITE" id="PS01068">
    <property type="entry name" value="OMPA_1"/>
    <property type="match status" value="1"/>
</dbReference>
<keyword evidence="8" id="KW-1185">Reference proteome</keyword>
<dbReference type="RefSeq" id="WP_283343108.1">
    <property type="nucleotide sequence ID" value="NZ_JASHIF010000002.1"/>
</dbReference>
<dbReference type="InterPro" id="IPR006664">
    <property type="entry name" value="OMP_bac"/>
</dbReference>
<keyword evidence="2 4" id="KW-0472">Membrane</keyword>
<comment type="subcellular location">
    <subcellularLocation>
        <location evidence="1">Cell outer membrane</location>
    </subcellularLocation>
</comment>
<evidence type="ECO:0000313" key="7">
    <source>
        <dbReference type="EMBL" id="MDI9857808.1"/>
    </source>
</evidence>
<dbReference type="Proteomes" id="UP001236507">
    <property type="component" value="Unassembled WGS sequence"/>
</dbReference>
<keyword evidence="3" id="KW-0998">Cell outer membrane</keyword>
<dbReference type="PANTHER" id="PTHR30329:SF21">
    <property type="entry name" value="LIPOPROTEIN YIAD-RELATED"/>
    <property type="match status" value="1"/>
</dbReference>
<accession>A0ABT6Y2M5</accession>
<dbReference type="InterPro" id="IPR006690">
    <property type="entry name" value="OMPA-like_CS"/>
</dbReference>
<comment type="caution">
    <text evidence="7">The sequence shown here is derived from an EMBL/GenBank/DDBJ whole genome shotgun (WGS) entry which is preliminary data.</text>
</comment>
<dbReference type="InterPro" id="IPR036737">
    <property type="entry name" value="OmpA-like_sf"/>
</dbReference>
<dbReference type="PANTHER" id="PTHR30329">
    <property type="entry name" value="STATOR ELEMENT OF FLAGELLAR MOTOR COMPLEX"/>
    <property type="match status" value="1"/>
</dbReference>
<dbReference type="EMBL" id="JASHIF010000002">
    <property type="protein sequence ID" value="MDI9857808.1"/>
    <property type="molecule type" value="Genomic_DNA"/>
</dbReference>
<dbReference type="PRINTS" id="PR01021">
    <property type="entry name" value="OMPADOMAIN"/>
</dbReference>
<reference evidence="7 8" key="1">
    <citation type="submission" date="2023-05" db="EMBL/GenBank/DDBJ databases">
        <title>Novel species of genus Flectobacillus isolated from stream in China.</title>
        <authorList>
            <person name="Lu H."/>
        </authorList>
    </citation>
    <scope>NUCLEOTIDE SEQUENCE [LARGE SCALE GENOMIC DNA]</scope>
    <source>
        <strain evidence="7 8">KCTC 42575</strain>
    </source>
</reference>
<dbReference type="Pfam" id="PF00691">
    <property type="entry name" value="OmpA"/>
    <property type="match status" value="1"/>
</dbReference>
<feature type="signal peptide" evidence="5">
    <location>
        <begin position="1"/>
        <end position="21"/>
    </location>
</feature>
<feature type="chain" id="PRO_5045369233" evidence="5">
    <location>
        <begin position="22"/>
        <end position="240"/>
    </location>
</feature>
<evidence type="ECO:0000259" key="6">
    <source>
        <dbReference type="PROSITE" id="PS51123"/>
    </source>
</evidence>
<sequence>MTIKQIFILTILLFTSNMMLAQTPKSKKVVTQFFVKAIDEQTKEELPVELDIKLYKAKKTYQGKNEPFLSPFMFLLYESDTVEVKSKVDGYYSYTELLIASCDTCPIYQHTVTMEKRKPLFENAKVNDIVKLDKIYFDQSSFILRSDSYPQLEELYKALETNPKLRIEISGHTDNVGNAKLNQLLSENRARVIHNYLVGKGIDSKRLKFAGYGQTKPVSPNDTEENKSKNRRVECLVLAN</sequence>
<dbReference type="PRINTS" id="PR01023">
    <property type="entry name" value="NAFLGMOTY"/>
</dbReference>
<evidence type="ECO:0000256" key="3">
    <source>
        <dbReference type="ARBA" id="ARBA00023237"/>
    </source>
</evidence>
<protein>
    <submittedName>
        <fullName evidence="7">OmpA family protein</fullName>
    </submittedName>
</protein>
<proteinExistence type="predicted"/>
<organism evidence="7 8">
    <name type="scientific">Flectobacillus roseus</name>
    <dbReference type="NCBI Taxonomy" id="502259"/>
    <lineage>
        <taxon>Bacteria</taxon>
        <taxon>Pseudomonadati</taxon>
        <taxon>Bacteroidota</taxon>
        <taxon>Cytophagia</taxon>
        <taxon>Cytophagales</taxon>
        <taxon>Flectobacillaceae</taxon>
        <taxon>Flectobacillus</taxon>
    </lineage>
</organism>
<evidence type="ECO:0000313" key="8">
    <source>
        <dbReference type="Proteomes" id="UP001236507"/>
    </source>
</evidence>